<dbReference type="EMBL" id="CP081303">
    <property type="protein sequence ID" value="QZE15750.1"/>
    <property type="molecule type" value="Genomic_DNA"/>
</dbReference>
<gene>
    <name evidence="1" type="ORF">K4L44_07925</name>
</gene>
<proteinExistence type="predicted"/>
<dbReference type="Proteomes" id="UP000826212">
    <property type="component" value="Chromosome"/>
</dbReference>
<keyword evidence="2" id="KW-1185">Reference proteome</keyword>
<protein>
    <submittedName>
        <fullName evidence="1">Trypsin-like peptidase domain-containing protein</fullName>
    </submittedName>
</protein>
<reference evidence="1" key="1">
    <citation type="submission" date="2021-08" db="EMBL/GenBank/DDBJ databases">
        <title>Novel anaerobic bacterium isolated from sea squirt in East Sea, Republic of Korea.</title>
        <authorList>
            <person name="Nguyen T.H."/>
            <person name="Li Z."/>
            <person name="Lee Y.-J."/>
            <person name="Ko J."/>
            <person name="Kim S.-G."/>
        </authorList>
    </citation>
    <scope>NUCLEOTIDE SEQUENCE</scope>
    <source>
        <strain evidence="1">KCTC 25031</strain>
    </source>
</reference>
<name>A0AC61NL76_9BACT</name>
<evidence type="ECO:0000313" key="1">
    <source>
        <dbReference type="EMBL" id="QZE15750.1"/>
    </source>
</evidence>
<sequence length="706" mass="79768">MKFFFISLFSSLIFVLVCLFEVQANNIPYLKHSLADDIQVYSLPERNNERLLEKFPEEKGSRLQVAFPNYVNIDFLSHATKVDFDNHSRVYILKFVSKDALFMSLNFSKMKIPSGATLFVYGNKTTSYYPIQSGMDNALGGFQSDIYRGDTLFVELDVPNDIKELNAELIIENVNHGFRPFGDIKPAETRRKSFGDSESCEVDINCSSNSEYQLLKRSVCRVFISGSHVCTGTLMNSRGVEKPPYVLTANHCIQDETEAANAIFHFNYESYTCNGLEGPTYNLIRGSLLRSTSIDLDFSLVEMNGNPSPFTEPYYAGWDATGNLTDMVYAIHHPKGDVKKLSVSQATPSFSQFDDKTVQNSSILIKKWNLGVTEGGSSGGALFDNKKVIGSLIGGAATCVSPNYDYYTSLFYTYDHFPEKNMQLKYWLSNGADIRSMEGYDPQEDANTISELNLNIDPFGDYRHDYGDLRPVEAVGERFQYSTPVSVHYLSLNFFVGSEFSKLSDHRIVATFYNMNDLFHPVRNFSFLASLVQKDKSMIIKLPSPLKMDKDHMVVLSIEGENWQDYLSLYYSAQKKETENTAYFKLGEEFFPMSASPVHCASSFFIGEIISHPNKMKTAIQIQDSIAIKIFPEGQNLPGHYRIQSQNDYGLATLSIYDILGNKLEVKQLLISSGETSLVIDDLPSGIYLFSLRNEHLNFKGKMVMF</sequence>
<accession>A0AC61NL76</accession>
<evidence type="ECO:0000313" key="2">
    <source>
        <dbReference type="Proteomes" id="UP000826212"/>
    </source>
</evidence>
<organism evidence="1 2">
    <name type="scientific">Halosquirtibacter laminarini</name>
    <dbReference type="NCBI Taxonomy" id="3374600"/>
    <lineage>
        <taxon>Bacteria</taxon>
        <taxon>Pseudomonadati</taxon>
        <taxon>Bacteroidota</taxon>
        <taxon>Bacteroidia</taxon>
        <taxon>Marinilabiliales</taxon>
        <taxon>Prolixibacteraceae</taxon>
        <taxon>Halosquirtibacter</taxon>
    </lineage>
</organism>